<feature type="compositionally biased region" description="Low complexity" evidence="1">
    <location>
        <begin position="268"/>
        <end position="290"/>
    </location>
</feature>
<organism evidence="3 4">
    <name type="scientific">Trichoplusia ni</name>
    <name type="common">Cabbage looper</name>
    <dbReference type="NCBI Taxonomy" id="7111"/>
    <lineage>
        <taxon>Eukaryota</taxon>
        <taxon>Metazoa</taxon>
        <taxon>Ecdysozoa</taxon>
        <taxon>Arthropoda</taxon>
        <taxon>Hexapoda</taxon>
        <taxon>Insecta</taxon>
        <taxon>Pterygota</taxon>
        <taxon>Neoptera</taxon>
        <taxon>Endopterygota</taxon>
        <taxon>Lepidoptera</taxon>
        <taxon>Glossata</taxon>
        <taxon>Ditrysia</taxon>
        <taxon>Noctuoidea</taxon>
        <taxon>Noctuidae</taxon>
        <taxon>Plusiinae</taxon>
        <taxon>Trichoplusia</taxon>
    </lineage>
</organism>
<feature type="compositionally biased region" description="Polar residues" evidence="1">
    <location>
        <begin position="197"/>
        <end position="209"/>
    </location>
</feature>
<evidence type="ECO:0000313" key="3">
    <source>
        <dbReference type="Proteomes" id="UP000322000"/>
    </source>
</evidence>
<dbReference type="AlphaFoldDB" id="A0A7E5WY20"/>
<keyword evidence="3" id="KW-1185">Reference proteome</keyword>
<feature type="region of interest" description="Disordered" evidence="1">
    <location>
        <begin position="137"/>
        <end position="302"/>
    </location>
</feature>
<keyword evidence="2" id="KW-0732">Signal</keyword>
<dbReference type="Proteomes" id="UP000322000">
    <property type="component" value="Unplaced"/>
</dbReference>
<name>A0A7E5WY20_TRINI</name>
<protein>
    <submittedName>
        <fullName evidence="4">Uncharacterized transmembrane protein DDB_G0289901-like</fullName>
    </submittedName>
</protein>
<sequence>MVLKLKCFYYTLTALLLIAVVPAQSASDFLDEVRGVRVRRQAGYVYEKPSVSFDLPSQSTPAPTQAPNVDRTLTQQMYYAYPVPAAGETANGGGTAGNAAAAASAAGSAASGGYNYKSSTSTNFGYNYGSPPSGNSGYQVANAGSQASGSGAANKGTSQGGYSSTSTGTSQGGYSASNTGTSQGGYGYSAPSPTPVPNIQGSVEVSTNAPRYLPPTAGSGSGGIANDGGVSVNSGSRQVSSTGSVPANPVGKPSDSYLPPKVATNTISSGQTVTSTSTSSQTNSNSGTVSVPNDDYLPPVISTSPAPAPVPVVPNSNYIPPSKPATSYLPPSFF</sequence>
<proteinExistence type="predicted"/>
<dbReference type="GeneID" id="113507101"/>
<feature type="compositionally biased region" description="Polar residues" evidence="1">
    <location>
        <begin position="232"/>
        <end position="245"/>
    </location>
</feature>
<dbReference type="InParanoid" id="A0A7E5WY20"/>
<feature type="compositionally biased region" description="Low complexity" evidence="1">
    <location>
        <begin position="141"/>
        <end position="175"/>
    </location>
</feature>
<reference evidence="4" key="1">
    <citation type="submission" date="2025-08" db="UniProtKB">
        <authorList>
            <consortium name="RefSeq"/>
        </authorList>
    </citation>
    <scope>IDENTIFICATION</scope>
</reference>
<gene>
    <name evidence="4" type="primary">LOC113507101</name>
</gene>
<evidence type="ECO:0000256" key="2">
    <source>
        <dbReference type="SAM" id="SignalP"/>
    </source>
</evidence>
<dbReference type="KEGG" id="tnl:113507101"/>
<dbReference type="RefSeq" id="XP_026745750.1">
    <property type="nucleotide sequence ID" value="XM_026889949.1"/>
</dbReference>
<dbReference type="OrthoDB" id="7487824at2759"/>
<feature type="signal peptide" evidence="2">
    <location>
        <begin position="1"/>
        <end position="27"/>
    </location>
</feature>
<evidence type="ECO:0000313" key="4">
    <source>
        <dbReference type="RefSeq" id="XP_026745750.1"/>
    </source>
</evidence>
<accession>A0A7E5WY20</accession>
<feature type="chain" id="PRO_5028933257" evidence="2">
    <location>
        <begin position="28"/>
        <end position="334"/>
    </location>
</feature>
<evidence type="ECO:0000256" key="1">
    <source>
        <dbReference type="SAM" id="MobiDB-lite"/>
    </source>
</evidence>